<evidence type="ECO:0000313" key="3">
    <source>
        <dbReference type="Proteomes" id="UP001500657"/>
    </source>
</evidence>
<organism evidence="2 3">
    <name type="scientific">Rhodanobacter caeni</name>
    <dbReference type="NCBI Taxonomy" id="657654"/>
    <lineage>
        <taxon>Bacteria</taxon>
        <taxon>Pseudomonadati</taxon>
        <taxon>Pseudomonadota</taxon>
        <taxon>Gammaproteobacteria</taxon>
        <taxon>Lysobacterales</taxon>
        <taxon>Rhodanobacteraceae</taxon>
        <taxon>Rhodanobacter</taxon>
    </lineage>
</organism>
<evidence type="ECO:0000256" key="1">
    <source>
        <dbReference type="SAM" id="Phobius"/>
    </source>
</evidence>
<proteinExistence type="predicted"/>
<evidence type="ECO:0000313" key="2">
    <source>
        <dbReference type="EMBL" id="GAA0255395.1"/>
    </source>
</evidence>
<name>A0ABP3EB81_9GAMM</name>
<dbReference type="Proteomes" id="UP001500657">
    <property type="component" value="Unassembled WGS sequence"/>
</dbReference>
<sequence length="150" mass="17083">MTMSNPTVRKMAAMLCCTGVIVAAVYLYCYERKVDYDTQREHQTLEIAWRIMNFDHAHHHLPADLSALSDGPIGGVPNDPKTGRQYEYAIRGKHTYELCAVFSTTTRDHLGRTNRVLYGDPMTHGYGSWFHGSGRQCMVNTLPVWKVYGR</sequence>
<accession>A0ABP3EB81</accession>
<protein>
    <submittedName>
        <fullName evidence="2">Uncharacterized protein</fullName>
    </submittedName>
</protein>
<feature type="transmembrane region" description="Helical" evidence="1">
    <location>
        <begin position="12"/>
        <end position="30"/>
    </location>
</feature>
<keyword evidence="1" id="KW-0472">Membrane</keyword>
<comment type="caution">
    <text evidence="2">The sequence shown here is derived from an EMBL/GenBank/DDBJ whole genome shotgun (WGS) entry which is preliminary data.</text>
</comment>
<dbReference type="EMBL" id="BAAAFO010000003">
    <property type="protein sequence ID" value="GAA0255395.1"/>
    <property type="molecule type" value="Genomic_DNA"/>
</dbReference>
<keyword evidence="1" id="KW-1133">Transmembrane helix</keyword>
<reference evidence="3" key="1">
    <citation type="journal article" date="2019" name="Int. J. Syst. Evol. Microbiol.">
        <title>The Global Catalogue of Microorganisms (GCM) 10K type strain sequencing project: providing services to taxonomists for standard genome sequencing and annotation.</title>
        <authorList>
            <consortium name="The Broad Institute Genomics Platform"/>
            <consortium name="The Broad Institute Genome Sequencing Center for Infectious Disease"/>
            <person name="Wu L."/>
            <person name="Ma J."/>
        </authorList>
    </citation>
    <scope>NUCLEOTIDE SEQUENCE [LARGE SCALE GENOMIC DNA]</scope>
    <source>
        <strain evidence="3">JCM 16242</strain>
    </source>
</reference>
<gene>
    <name evidence="2" type="ORF">GCM10009126_20700</name>
</gene>
<keyword evidence="1" id="KW-0812">Transmembrane</keyword>
<keyword evidence="3" id="KW-1185">Reference proteome</keyword>